<sequence>MGKILQNVLKLVNSVYGPKHIFNNFHEPNRTYSEIRALVEKIHKTGSIDRVVNSSQPQTTRTKTIARTAIKLAIGVKNK</sequence>
<evidence type="ECO:0000313" key="2">
    <source>
        <dbReference type="WBParaSite" id="nRc.2.0.1.t34491-RA"/>
    </source>
</evidence>
<name>A0A915K6W9_ROMCU</name>
<proteinExistence type="predicted"/>
<dbReference type="AlphaFoldDB" id="A0A915K6W9"/>
<organism evidence="1 2">
    <name type="scientific">Romanomermis culicivorax</name>
    <name type="common">Nematode worm</name>
    <dbReference type="NCBI Taxonomy" id="13658"/>
    <lineage>
        <taxon>Eukaryota</taxon>
        <taxon>Metazoa</taxon>
        <taxon>Ecdysozoa</taxon>
        <taxon>Nematoda</taxon>
        <taxon>Enoplea</taxon>
        <taxon>Dorylaimia</taxon>
        <taxon>Mermithida</taxon>
        <taxon>Mermithoidea</taxon>
        <taxon>Mermithidae</taxon>
        <taxon>Romanomermis</taxon>
    </lineage>
</organism>
<keyword evidence="1" id="KW-1185">Reference proteome</keyword>
<accession>A0A915K6W9</accession>
<dbReference type="WBParaSite" id="nRc.2.0.1.t34491-RA">
    <property type="protein sequence ID" value="nRc.2.0.1.t34491-RA"/>
    <property type="gene ID" value="nRc.2.0.1.g34491"/>
</dbReference>
<evidence type="ECO:0000313" key="1">
    <source>
        <dbReference type="Proteomes" id="UP000887565"/>
    </source>
</evidence>
<dbReference type="Proteomes" id="UP000887565">
    <property type="component" value="Unplaced"/>
</dbReference>
<reference evidence="2" key="1">
    <citation type="submission" date="2022-11" db="UniProtKB">
        <authorList>
            <consortium name="WormBaseParasite"/>
        </authorList>
    </citation>
    <scope>IDENTIFICATION</scope>
</reference>
<protein>
    <submittedName>
        <fullName evidence="2">Uncharacterized protein</fullName>
    </submittedName>
</protein>